<evidence type="ECO:0000313" key="2">
    <source>
        <dbReference type="Proteomes" id="UP000178076"/>
    </source>
</evidence>
<name>A0A1F7I5J8_9BACT</name>
<comment type="caution">
    <text evidence="1">The sequence shown here is derived from an EMBL/GenBank/DDBJ whole genome shotgun (WGS) entry which is preliminary data.</text>
</comment>
<dbReference type="Proteomes" id="UP000178076">
    <property type="component" value="Unassembled WGS sequence"/>
</dbReference>
<organism evidence="1 2">
    <name type="scientific">Candidatus Roizmanbacteria bacterium RIFCSPHIGHO2_12_FULL_42_10</name>
    <dbReference type="NCBI Taxonomy" id="1802053"/>
    <lineage>
        <taxon>Bacteria</taxon>
        <taxon>Candidatus Roizmaniibacteriota</taxon>
    </lineage>
</organism>
<reference evidence="1 2" key="1">
    <citation type="journal article" date="2016" name="Nat. Commun.">
        <title>Thousands of microbial genomes shed light on interconnected biogeochemical processes in an aquifer system.</title>
        <authorList>
            <person name="Anantharaman K."/>
            <person name="Brown C.T."/>
            <person name="Hug L.A."/>
            <person name="Sharon I."/>
            <person name="Castelle C.J."/>
            <person name="Probst A.J."/>
            <person name="Thomas B.C."/>
            <person name="Singh A."/>
            <person name="Wilkins M.J."/>
            <person name="Karaoz U."/>
            <person name="Brodie E.L."/>
            <person name="Williams K.H."/>
            <person name="Hubbard S.S."/>
            <person name="Banfield J.F."/>
        </authorList>
    </citation>
    <scope>NUCLEOTIDE SEQUENCE [LARGE SCALE GENOMIC DNA]</scope>
</reference>
<accession>A0A1F7I5J8</accession>
<dbReference type="EMBL" id="MGAD01000014">
    <property type="protein sequence ID" value="OGK38630.1"/>
    <property type="molecule type" value="Genomic_DNA"/>
</dbReference>
<dbReference type="AlphaFoldDB" id="A0A1F7I5J8"/>
<evidence type="ECO:0000313" key="1">
    <source>
        <dbReference type="EMBL" id="OGK38630.1"/>
    </source>
</evidence>
<protein>
    <submittedName>
        <fullName evidence="1">Uncharacterized protein</fullName>
    </submittedName>
</protein>
<sequence>MDSNTLELNRFRNVQARLSQYVSEAGTHVPEVTIDKRLLATGLLVLSLIGAMATPRGARTFQMDLLDHAIRTMVDLRGSHQEQSYDTETIGAFDILYKNAEFHNAQVILIGQTHRDMPRMNLINNFIYPSNPGLQL</sequence>
<gene>
    <name evidence="1" type="ORF">A3F32_03275</name>
</gene>
<proteinExistence type="predicted"/>